<dbReference type="PROSITE" id="PS50850">
    <property type="entry name" value="MFS"/>
    <property type="match status" value="1"/>
</dbReference>
<evidence type="ECO:0000313" key="12">
    <source>
        <dbReference type="EMBL" id="CZR64390.1"/>
    </source>
</evidence>
<feature type="transmembrane region" description="Helical" evidence="10">
    <location>
        <begin position="443"/>
        <end position="466"/>
    </location>
</feature>
<dbReference type="InterPro" id="IPR003663">
    <property type="entry name" value="Sugar/inositol_transpt"/>
</dbReference>
<dbReference type="InterPro" id="IPR005829">
    <property type="entry name" value="Sugar_transporter_CS"/>
</dbReference>
<dbReference type="Gene3D" id="1.20.1250.20">
    <property type="entry name" value="MFS general substrate transporter like domains"/>
    <property type="match status" value="1"/>
</dbReference>
<feature type="transmembrane region" description="Helical" evidence="10">
    <location>
        <begin position="175"/>
        <end position="197"/>
    </location>
</feature>
<feature type="transmembrane region" description="Helical" evidence="10">
    <location>
        <begin position="117"/>
        <end position="136"/>
    </location>
</feature>
<evidence type="ECO:0000256" key="1">
    <source>
        <dbReference type="ARBA" id="ARBA00004141"/>
    </source>
</evidence>
<evidence type="ECO:0000259" key="11">
    <source>
        <dbReference type="PROSITE" id="PS50850"/>
    </source>
</evidence>
<dbReference type="PROSITE" id="PS00216">
    <property type="entry name" value="SUGAR_TRANSPORT_1"/>
    <property type="match status" value="1"/>
</dbReference>
<dbReference type="GO" id="GO:0016020">
    <property type="term" value="C:membrane"/>
    <property type="evidence" value="ECO:0007669"/>
    <property type="project" value="UniProtKB-SubCell"/>
</dbReference>
<evidence type="ECO:0000256" key="2">
    <source>
        <dbReference type="ARBA" id="ARBA00010992"/>
    </source>
</evidence>
<dbReference type="PANTHER" id="PTHR48022:SF34">
    <property type="entry name" value="MAJOR FACILITATOR SUPERFAMILY (MFS) PROFILE DOMAIN-CONTAINING PROTEIN-RELATED"/>
    <property type="match status" value="1"/>
</dbReference>
<dbReference type="FunFam" id="1.20.1250.20:FF:000026">
    <property type="entry name" value="MFS quinate transporter QutD"/>
    <property type="match status" value="1"/>
</dbReference>
<organism evidence="12 13">
    <name type="scientific">Phialocephala subalpina</name>
    <dbReference type="NCBI Taxonomy" id="576137"/>
    <lineage>
        <taxon>Eukaryota</taxon>
        <taxon>Fungi</taxon>
        <taxon>Dikarya</taxon>
        <taxon>Ascomycota</taxon>
        <taxon>Pezizomycotina</taxon>
        <taxon>Leotiomycetes</taxon>
        <taxon>Helotiales</taxon>
        <taxon>Mollisiaceae</taxon>
        <taxon>Phialocephala</taxon>
        <taxon>Phialocephala fortinii species complex</taxon>
    </lineage>
</organism>
<evidence type="ECO:0000256" key="3">
    <source>
        <dbReference type="ARBA" id="ARBA00022448"/>
    </source>
</evidence>
<protein>
    <recommendedName>
        <fullName evidence="8">Quinate transporter</fullName>
    </recommendedName>
</protein>
<gene>
    <name evidence="12" type="ORF">PAC_14288</name>
</gene>
<keyword evidence="13" id="KW-1185">Reference proteome</keyword>
<evidence type="ECO:0000256" key="9">
    <source>
        <dbReference type="RuleBase" id="RU003346"/>
    </source>
</evidence>
<dbReference type="SUPFAM" id="SSF103473">
    <property type="entry name" value="MFS general substrate transporter"/>
    <property type="match status" value="1"/>
</dbReference>
<evidence type="ECO:0000313" key="13">
    <source>
        <dbReference type="Proteomes" id="UP000184330"/>
    </source>
</evidence>
<dbReference type="InterPro" id="IPR005828">
    <property type="entry name" value="MFS_sugar_transport-like"/>
</dbReference>
<dbReference type="GO" id="GO:0005351">
    <property type="term" value="F:carbohydrate:proton symporter activity"/>
    <property type="evidence" value="ECO:0007669"/>
    <property type="project" value="TreeGrafter"/>
</dbReference>
<dbReference type="InterPro" id="IPR036259">
    <property type="entry name" value="MFS_trans_sf"/>
</dbReference>
<evidence type="ECO:0000256" key="6">
    <source>
        <dbReference type="ARBA" id="ARBA00022989"/>
    </source>
</evidence>
<dbReference type="Proteomes" id="UP000184330">
    <property type="component" value="Unassembled WGS sequence"/>
</dbReference>
<dbReference type="PANTHER" id="PTHR48022">
    <property type="entry name" value="PLASTIDIC GLUCOSE TRANSPORTER 4"/>
    <property type="match status" value="1"/>
</dbReference>
<comment type="subcellular location">
    <subcellularLocation>
        <location evidence="1">Membrane</location>
        <topology evidence="1">Multi-pass membrane protein</topology>
    </subcellularLocation>
</comment>
<dbReference type="PROSITE" id="PS00217">
    <property type="entry name" value="SUGAR_TRANSPORT_2"/>
    <property type="match status" value="1"/>
</dbReference>
<keyword evidence="6 10" id="KW-1133">Transmembrane helix</keyword>
<reference evidence="12 13" key="1">
    <citation type="submission" date="2016-03" db="EMBL/GenBank/DDBJ databases">
        <authorList>
            <person name="Ploux O."/>
        </authorList>
    </citation>
    <scope>NUCLEOTIDE SEQUENCE [LARGE SCALE GENOMIC DNA]</scope>
    <source>
        <strain evidence="12 13">UAMH 11012</strain>
    </source>
</reference>
<feature type="transmembrane region" description="Helical" evidence="10">
    <location>
        <begin position="142"/>
        <end position="163"/>
    </location>
</feature>
<feature type="transmembrane region" description="Helical" evidence="10">
    <location>
        <begin position="408"/>
        <end position="431"/>
    </location>
</feature>
<evidence type="ECO:0000256" key="7">
    <source>
        <dbReference type="ARBA" id="ARBA00023136"/>
    </source>
</evidence>
<feature type="transmembrane region" description="Helical" evidence="10">
    <location>
        <begin position="341"/>
        <end position="363"/>
    </location>
</feature>
<feature type="transmembrane region" description="Helical" evidence="10">
    <location>
        <begin position="209"/>
        <end position="231"/>
    </location>
</feature>
<feature type="transmembrane region" description="Helical" evidence="10">
    <location>
        <begin position="472"/>
        <end position="493"/>
    </location>
</feature>
<keyword evidence="3 9" id="KW-0813">Transport</keyword>
<dbReference type="PRINTS" id="PR00171">
    <property type="entry name" value="SUGRTRNSPORT"/>
</dbReference>
<dbReference type="NCBIfam" id="TIGR00879">
    <property type="entry name" value="SP"/>
    <property type="match status" value="1"/>
</dbReference>
<feature type="transmembrane region" description="Helical" evidence="10">
    <location>
        <begin position="303"/>
        <end position="321"/>
    </location>
</feature>
<proteinExistence type="inferred from homology"/>
<dbReference type="OrthoDB" id="508119at2759"/>
<evidence type="ECO:0000256" key="5">
    <source>
        <dbReference type="ARBA" id="ARBA00022911"/>
    </source>
</evidence>
<sequence length="557" mass="61296">MRNPFAIKEDPQNPIPNEAFGWRVYWVAFAATWVRIHGLLKSISAGCADLCEASAMYGYDSAFIGGTLNLHSFQQAYGLTPTSVTSLSSNIVSTFQGGAFFGVILGTAFSEYFGRRWVICGSGVVFIAGAAIQLIGQLGALYGGRVLTGLGVGASSVLVPIYIGECSPAPIRGRLIGIFEIMLQIALVFGFWVNYGVNLNISSSTDKQWHIPVAVQLVPSGLLVISMFWTIESPRWLISKGHKEQALKALSWVRNLPADHEYVQREMAEMSAAVDHEIELTGGKTMTLATLKELKNSSIRNRILICVALMLLQNLTGINAINYYSPTIFKSIGFTGTSTGLLATGVYGLVKMFTTVVFMLFIVDRFGRRFPLLVGALGAGFAMFYMGAYAKISGSFDRLPPADAGANAAVAMIYLYAIFYGFSWNGIPWIFAAEVLPTRVRGLGMMCAVCMQWLAQFMIVYSLPYMVKSIKYGMFFFFAACTCVAFLFAYFFVPETKGVTLEDMDLLYGPHAPTFARAKRRAYDDAHRSGLTSNRLYAMENEKNGMEDELEERVETV</sequence>
<feature type="transmembrane region" description="Helical" evidence="10">
    <location>
        <begin position="370"/>
        <end position="388"/>
    </location>
</feature>
<name>A0A1L7XH79_9HELO</name>
<dbReference type="Pfam" id="PF00083">
    <property type="entry name" value="Sugar_tr"/>
    <property type="match status" value="1"/>
</dbReference>
<evidence type="ECO:0000256" key="10">
    <source>
        <dbReference type="SAM" id="Phobius"/>
    </source>
</evidence>
<evidence type="ECO:0000256" key="8">
    <source>
        <dbReference type="ARBA" id="ARBA00043213"/>
    </source>
</evidence>
<keyword evidence="5" id="KW-0672">Quinate metabolism</keyword>
<feature type="domain" description="Major facilitator superfamily (MFS) profile" evidence="11">
    <location>
        <begin position="46"/>
        <end position="497"/>
    </location>
</feature>
<dbReference type="EMBL" id="FJOG01000026">
    <property type="protein sequence ID" value="CZR64390.1"/>
    <property type="molecule type" value="Genomic_DNA"/>
</dbReference>
<keyword evidence="7 10" id="KW-0472">Membrane</keyword>
<keyword evidence="4 10" id="KW-0812">Transmembrane</keyword>
<dbReference type="InterPro" id="IPR050360">
    <property type="entry name" value="MFS_Sugar_Transporters"/>
</dbReference>
<dbReference type="AlphaFoldDB" id="A0A1L7XH79"/>
<comment type="similarity">
    <text evidence="2 9">Belongs to the major facilitator superfamily. Sugar transporter (TC 2.A.1.1) family.</text>
</comment>
<evidence type="ECO:0000256" key="4">
    <source>
        <dbReference type="ARBA" id="ARBA00022692"/>
    </source>
</evidence>
<accession>A0A1L7XH79</accession>
<dbReference type="InterPro" id="IPR020846">
    <property type="entry name" value="MFS_dom"/>
</dbReference>